<comment type="caution">
    <text evidence="1">The sequence shown here is derived from an EMBL/GenBank/DDBJ whole genome shotgun (WGS) entry which is preliminary data.</text>
</comment>
<dbReference type="InterPro" id="IPR021617">
    <property type="entry name" value="DUF3231"/>
</dbReference>
<dbReference type="InterPro" id="IPR012347">
    <property type="entry name" value="Ferritin-like"/>
</dbReference>
<proteinExistence type="predicted"/>
<dbReference type="Pfam" id="PF11553">
    <property type="entry name" value="DUF3231"/>
    <property type="match status" value="1"/>
</dbReference>
<dbReference type="Gene3D" id="1.20.1260.10">
    <property type="match status" value="1"/>
</dbReference>
<name>A0ABR9QM44_9BACI</name>
<keyword evidence="2" id="KW-1185">Reference proteome</keyword>
<sequence>MTNLFEAVANTLKVKLDNEPKSPLHVGEVMSCWVYVAMMDEASIFMQAGVNMTTDDELLDMLKDSIEQCDKQSTKLKDFMKTEGVHLPNVSEPRPNSDPNSVPLGVKLTDDEIANGVSIKTASAIIACATGASQSIRTDLGTIWVDFLSEKLLFGTSLKTLLIKRGWIKVPPYYYPPGLPQQ</sequence>
<gene>
    <name evidence="1" type="ORF">IMZ08_16090</name>
</gene>
<evidence type="ECO:0000313" key="2">
    <source>
        <dbReference type="Proteomes" id="UP001516662"/>
    </source>
</evidence>
<dbReference type="Proteomes" id="UP001516662">
    <property type="component" value="Unassembled WGS sequence"/>
</dbReference>
<dbReference type="EMBL" id="JADCLJ010000022">
    <property type="protein sequence ID" value="MBE4909573.1"/>
    <property type="molecule type" value="Genomic_DNA"/>
</dbReference>
<organism evidence="1 2">
    <name type="scientific">Litchfieldia luteola</name>
    <dbReference type="NCBI Taxonomy" id="682179"/>
    <lineage>
        <taxon>Bacteria</taxon>
        <taxon>Bacillati</taxon>
        <taxon>Bacillota</taxon>
        <taxon>Bacilli</taxon>
        <taxon>Bacillales</taxon>
        <taxon>Bacillaceae</taxon>
        <taxon>Litchfieldia</taxon>
    </lineage>
</organism>
<accession>A0ABR9QM44</accession>
<dbReference type="RefSeq" id="WP_193538330.1">
    <property type="nucleotide sequence ID" value="NZ_JADCLJ010000022.1"/>
</dbReference>
<protein>
    <submittedName>
        <fullName evidence="1">DUF3231 family protein</fullName>
    </submittedName>
</protein>
<reference evidence="1 2" key="1">
    <citation type="submission" date="2020-10" db="EMBL/GenBank/DDBJ databases">
        <title>Bacillus sp. HD4P25, an endophyte from a halophyte.</title>
        <authorList>
            <person name="Sun J.-Q."/>
        </authorList>
    </citation>
    <scope>NUCLEOTIDE SEQUENCE [LARGE SCALE GENOMIC DNA]</scope>
    <source>
        <strain evidence="1 2">YIM 93174</strain>
    </source>
</reference>
<evidence type="ECO:0000313" key="1">
    <source>
        <dbReference type="EMBL" id="MBE4909573.1"/>
    </source>
</evidence>